<dbReference type="AlphaFoldDB" id="A0A1C5H6P6"/>
<evidence type="ECO:0000313" key="6">
    <source>
        <dbReference type="EMBL" id="SCG41702.1"/>
    </source>
</evidence>
<dbReference type="PANTHER" id="PTHR30055">
    <property type="entry name" value="HTH-TYPE TRANSCRIPTIONAL REGULATOR RUTR"/>
    <property type="match status" value="1"/>
</dbReference>
<gene>
    <name evidence="6" type="ORF">GA0070560_103189</name>
</gene>
<dbReference type="PANTHER" id="PTHR30055:SF220">
    <property type="entry name" value="TETR-FAMILY REGULATORY PROTEIN"/>
    <property type="match status" value="1"/>
</dbReference>
<dbReference type="Gene3D" id="1.10.357.10">
    <property type="entry name" value="Tetracycline Repressor, domain 2"/>
    <property type="match status" value="1"/>
</dbReference>
<keyword evidence="2 4" id="KW-0238">DNA-binding</keyword>
<feature type="domain" description="HTH tetR-type" evidence="5">
    <location>
        <begin position="17"/>
        <end position="77"/>
    </location>
</feature>
<evidence type="ECO:0000256" key="4">
    <source>
        <dbReference type="PROSITE-ProRule" id="PRU00335"/>
    </source>
</evidence>
<dbReference type="Pfam" id="PF13305">
    <property type="entry name" value="TetR_C_33"/>
    <property type="match status" value="1"/>
</dbReference>
<dbReference type="GO" id="GO:0000976">
    <property type="term" value="F:transcription cis-regulatory region binding"/>
    <property type="evidence" value="ECO:0007669"/>
    <property type="project" value="TreeGrafter"/>
</dbReference>
<dbReference type="PROSITE" id="PS50977">
    <property type="entry name" value="HTH_TETR_2"/>
    <property type="match status" value="1"/>
</dbReference>
<reference evidence="7" key="1">
    <citation type="submission" date="2016-06" db="EMBL/GenBank/DDBJ databases">
        <authorList>
            <person name="Varghese N."/>
        </authorList>
    </citation>
    <scope>NUCLEOTIDE SEQUENCE [LARGE SCALE GENOMIC DNA]</scope>
    <source>
        <strain evidence="7">DSM 43171</strain>
    </source>
</reference>
<keyword evidence="1" id="KW-0805">Transcription regulation</keyword>
<dbReference type="InterPro" id="IPR036271">
    <property type="entry name" value="Tet_transcr_reg_TetR-rel_C_sf"/>
</dbReference>
<dbReference type="EMBL" id="FMDN01000003">
    <property type="protein sequence ID" value="SCG41702.1"/>
    <property type="molecule type" value="Genomic_DNA"/>
</dbReference>
<feature type="DNA-binding region" description="H-T-H motif" evidence="4">
    <location>
        <begin position="40"/>
        <end position="59"/>
    </location>
</feature>
<keyword evidence="7" id="KW-1185">Reference proteome</keyword>
<dbReference type="InterPro" id="IPR009057">
    <property type="entry name" value="Homeodomain-like_sf"/>
</dbReference>
<proteinExistence type="predicted"/>
<evidence type="ECO:0000256" key="2">
    <source>
        <dbReference type="ARBA" id="ARBA00023125"/>
    </source>
</evidence>
<dbReference type="InterPro" id="IPR050109">
    <property type="entry name" value="HTH-type_TetR-like_transc_reg"/>
</dbReference>
<evidence type="ECO:0000256" key="1">
    <source>
        <dbReference type="ARBA" id="ARBA00023015"/>
    </source>
</evidence>
<dbReference type="STRING" id="47864.GA0070560_103189"/>
<accession>A0A1C5H6P6</accession>
<dbReference type="Pfam" id="PF00440">
    <property type="entry name" value="TetR_N"/>
    <property type="match status" value="1"/>
</dbReference>
<dbReference type="InterPro" id="IPR001647">
    <property type="entry name" value="HTH_TetR"/>
</dbReference>
<evidence type="ECO:0000256" key="3">
    <source>
        <dbReference type="ARBA" id="ARBA00023163"/>
    </source>
</evidence>
<evidence type="ECO:0000313" key="7">
    <source>
        <dbReference type="Proteomes" id="UP000199408"/>
    </source>
</evidence>
<sequence>MTSYDRGMTSNRPYHHGDLRRALLATTAEAIREAGPAALSLRDLARRAGVSHAAPAHHFGDKAGLLTAFAVEGYDLLAEELGRAGDDLLEIGVAYVRFAVEHRAHFEVMFRPDLYRPDDPALVAARARSGATLHGGVAAHPAASAPDRDALAAWSIVHGFATLWLAGALPPGVGGDPEATARQVIRRLFE</sequence>
<dbReference type="SUPFAM" id="SSF48498">
    <property type="entry name" value="Tetracyclin repressor-like, C-terminal domain"/>
    <property type="match status" value="1"/>
</dbReference>
<keyword evidence="3" id="KW-0804">Transcription</keyword>
<name>A0A1C5H6P6_9ACTN</name>
<dbReference type="SUPFAM" id="SSF46689">
    <property type="entry name" value="Homeodomain-like"/>
    <property type="match status" value="1"/>
</dbReference>
<dbReference type="GO" id="GO:0003700">
    <property type="term" value="F:DNA-binding transcription factor activity"/>
    <property type="evidence" value="ECO:0007669"/>
    <property type="project" value="TreeGrafter"/>
</dbReference>
<dbReference type="InterPro" id="IPR025996">
    <property type="entry name" value="MT1864/Rv1816-like_C"/>
</dbReference>
<protein>
    <submittedName>
        <fullName evidence="6">Transcriptional regulator, TetR family</fullName>
    </submittedName>
</protein>
<evidence type="ECO:0000259" key="5">
    <source>
        <dbReference type="PROSITE" id="PS50977"/>
    </source>
</evidence>
<dbReference type="Proteomes" id="UP000199408">
    <property type="component" value="Unassembled WGS sequence"/>
</dbReference>
<organism evidence="6 7">
    <name type="scientific">Micromonospora halophytica</name>
    <dbReference type="NCBI Taxonomy" id="47864"/>
    <lineage>
        <taxon>Bacteria</taxon>
        <taxon>Bacillati</taxon>
        <taxon>Actinomycetota</taxon>
        <taxon>Actinomycetes</taxon>
        <taxon>Micromonosporales</taxon>
        <taxon>Micromonosporaceae</taxon>
        <taxon>Micromonospora</taxon>
    </lineage>
</organism>